<accession>A0ABT9S460</accession>
<dbReference type="EMBL" id="JAUSRO010000004">
    <property type="protein sequence ID" value="MDP9899129.1"/>
    <property type="molecule type" value="Genomic_DNA"/>
</dbReference>
<dbReference type="Gene3D" id="2.60.40.1890">
    <property type="entry name" value="PCu(A)C copper chaperone"/>
    <property type="match status" value="1"/>
</dbReference>
<dbReference type="InterPro" id="IPR058248">
    <property type="entry name" value="Lxx211020-like"/>
</dbReference>
<feature type="signal peptide" evidence="1">
    <location>
        <begin position="1"/>
        <end position="28"/>
    </location>
</feature>
<reference evidence="2 3" key="1">
    <citation type="submission" date="2023-07" db="EMBL/GenBank/DDBJ databases">
        <title>Sorghum-associated microbial communities from plants grown in Nebraska, USA.</title>
        <authorList>
            <person name="Schachtman D."/>
        </authorList>
    </citation>
    <scope>NUCLEOTIDE SEQUENCE [LARGE SCALE GENOMIC DNA]</scope>
    <source>
        <strain evidence="2 3">DS1607</strain>
    </source>
</reference>
<dbReference type="InterPro" id="IPR036182">
    <property type="entry name" value="PCuAC_sf"/>
</dbReference>
<gene>
    <name evidence="2" type="ORF">J2W36_001374</name>
</gene>
<keyword evidence="1" id="KW-0732">Signal</keyword>
<evidence type="ECO:0000313" key="2">
    <source>
        <dbReference type="EMBL" id="MDP9899129.1"/>
    </source>
</evidence>
<evidence type="ECO:0000256" key="1">
    <source>
        <dbReference type="SAM" id="SignalP"/>
    </source>
</evidence>
<dbReference type="RefSeq" id="WP_307688951.1">
    <property type="nucleotide sequence ID" value="NZ_JAUSRO010000004.1"/>
</dbReference>
<name>A0ABT9S460_9BURK</name>
<comment type="caution">
    <text evidence="2">The sequence shown here is derived from an EMBL/GenBank/DDBJ whole genome shotgun (WGS) entry which is preliminary data.</text>
</comment>
<organism evidence="2 3">
    <name type="scientific">Variovorax ginsengisoli</name>
    <dbReference type="NCBI Taxonomy" id="363844"/>
    <lineage>
        <taxon>Bacteria</taxon>
        <taxon>Pseudomonadati</taxon>
        <taxon>Pseudomonadota</taxon>
        <taxon>Betaproteobacteria</taxon>
        <taxon>Burkholderiales</taxon>
        <taxon>Comamonadaceae</taxon>
        <taxon>Variovorax</taxon>
    </lineage>
</organism>
<protein>
    <submittedName>
        <fullName evidence="2">Copper(I)-binding protein</fullName>
    </submittedName>
</protein>
<keyword evidence="3" id="KW-1185">Reference proteome</keyword>
<evidence type="ECO:0000313" key="3">
    <source>
        <dbReference type="Proteomes" id="UP001226867"/>
    </source>
</evidence>
<dbReference type="PANTHER" id="PTHR36302">
    <property type="entry name" value="BLR7088 PROTEIN"/>
    <property type="match status" value="1"/>
</dbReference>
<proteinExistence type="predicted"/>
<dbReference type="InterPro" id="IPR007410">
    <property type="entry name" value="LpqE-like"/>
</dbReference>
<sequence>MTTSRHAFRLAAPLRRAFLLALALSPIAASTHEYYSLDFTLIHPWADPTPEGELASAPIYFKMENVSRKDRLIRASTPYAETVEFRGGDEASAPRLEAIDIAPADQLDFGKDQPHMVLRNLKVPLQWGRSYQMTVVFEKAGALQVMVSVGAH</sequence>
<dbReference type="Proteomes" id="UP001226867">
    <property type="component" value="Unassembled WGS sequence"/>
</dbReference>
<dbReference type="PANTHER" id="PTHR36302:SF1">
    <property type="entry name" value="COPPER CHAPERONE PCU(A)C"/>
    <property type="match status" value="1"/>
</dbReference>
<dbReference type="Pfam" id="PF04314">
    <property type="entry name" value="PCuAC"/>
    <property type="match status" value="1"/>
</dbReference>
<feature type="chain" id="PRO_5046273432" evidence="1">
    <location>
        <begin position="29"/>
        <end position="152"/>
    </location>
</feature>
<dbReference type="SUPFAM" id="SSF110087">
    <property type="entry name" value="DR1885-like metal-binding protein"/>
    <property type="match status" value="1"/>
</dbReference>